<keyword evidence="2" id="KW-1185">Reference proteome</keyword>
<proteinExistence type="predicted"/>
<evidence type="ECO:0000313" key="2">
    <source>
        <dbReference type="Proteomes" id="UP001454036"/>
    </source>
</evidence>
<name>A0AAV3RTS4_LITER</name>
<dbReference type="EMBL" id="BAABME010011498">
    <property type="protein sequence ID" value="GAA0183845.1"/>
    <property type="molecule type" value="Genomic_DNA"/>
</dbReference>
<accession>A0AAV3RTS4</accession>
<organism evidence="1 2">
    <name type="scientific">Lithospermum erythrorhizon</name>
    <name type="common">Purple gromwell</name>
    <name type="synonym">Lithospermum officinale var. erythrorhizon</name>
    <dbReference type="NCBI Taxonomy" id="34254"/>
    <lineage>
        <taxon>Eukaryota</taxon>
        <taxon>Viridiplantae</taxon>
        <taxon>Streptophyta</taxon>
        <taxon>Embryophyta</taxon>
        <taxon>Tracheophyta</taxon>
        <taxon>Spermatophyta</taxon>
        <taxon>Magnoliopsida</taxon>
        <taxon>eudicotyledons</taxon>
        <taxon>Gunneridae</taxon>
        <taxon>Pentapetalae</taxon>
        <taxon>asterids</taxon>
        <taxon>lamiids</taxon>
        <taxon>Boraginales</taxon>
        <taxon>Boraginaceae</taxon>
        <taxon>Boraginoideae</taxon>
        <taxon>Lithospermeae</taxon>
        <taxon>Lithospermum</taxon>
    </lineage>
</organism>
<dbReference type="Proteomes" id="UP001454036">
    <property type="component" value="Unassembled WGS sequence"/>
</dbReference>
<protein>
    <submittedName>
        <fullName evidence="1">Uncharacterized protein</fullName>
    </submittedName>
</protein>
<evidence type="ECO:0000313" key="1">
    <source>
        <dbReference type="EMBL" id="GAA0183845.1"/>
    </source>
</evidence>
<sequence length="97" mass="11229">MGILEVDEHGWKKDRRERALRDVSMEDNGGLYMVAMDGGEALVQENSELDMSSLKVVDGTISIERTLDSYVETTITDETKRSWRQLFVYFSYEEAKR</sequence>
<comment type="caution">
    <text evidence="1">The sequence shown here is derived from an EMBL/GenBank/DDBJ whole genome shotgun (WGS) entry which is preliminary data.</text>
</comment>
<reference evidence="1 2" key="1">
    <citation type="submission" date="2024-01" db="EMBL/GenBank/DDBJ databases">
        <title>The complete chloroplast genome sequence of Lithospermum erythrorhizon: insights into the phylogenetic relationship among Boraginaceae species and the maternal lineages of purple gromwells.</title>
        <authorList>
            <person name="Okada T."/>
            <person name="Watanabe K."/>
        </authorList>
    </citation>
    <scope>NUCLEOTIDE SEQUENCE [LARGE SCALE GENOMIC DNA]</scope>
</reference>
<dbReference type="AlphaFoldDB" id="A0AAV3RTS4"/>
<gene>
    <name evidence="1" type="ORF">LIER_31191</name>
</gene>